<name>A0A139WST0_9CYAN</name>
<dbReference type="PANTHER" id="PTHR47894">
    <property type="entry name" value="HTH-TYPE TRANSCRIPTIONAL REGULATOR GADX"/>
    <property type="match status" value="1"/>
</dbReference>
<dbReference type="GO" id="GO:0000976">
    <property type="term" value="F:transcription cis-regulatory region binding"/>
    <property type="evidence" value="ECO:0007669"/>
    <property type="project" value="TreeGrafter"/>
</dbReference>
<feature type="domain" description="HTH araC/xylS-type" evidence="4">
    <location>
        <begin position="243"/>
        <end position="345"/>
    </location>
</feature>
<keyword evidence="6" id="KW-1185">Reference proteome</keyword>
<evidence type="ECO:0000313" key="5">
    <source>
        <dbReference type="EMBL" id="KYC35473.1"/>
    </source>
</evidence>
<dbReference type="GO" id="GO:0005829">
    <property type="term" value="C:cytosol"/>
    <property type="evidence" value="ECO:0007669"/>
    <property type="project" value="TreeGrafter"/>
</dbReference>
<evidence type="ECO:0000259" key="4">
    <source>
        <dbReference type="PROSITE" id="PS01124"/>
    </source>
</evidence>
<dbReference type="EMBL" id="ANNX02000051">
    <property type="protein sequence ID" value="KYC35473.1"/>
    <property type="molecule type" value="Genomic_DNA"/>
</dbReference>
<dbReference type="Gene3D" id="1.10.10.60">
    <property type="entry name" value="Homeodomain-like"/>
    <property type="match status" value="1"/>
</dbReference>
<dbReference type="Pfam" id="PF12833">
    <property type="entry name" value="HTH_18"/>
    <property type="match status" value="1"/>
</dbReference>
<dbReference type="Pfam" id="PF12625">
    <property type="entry name" value="Arabinose_bd"/>
    <property type="match status" value="1"/>
</dbReference>
<accession>A0A139WST0</accession>
<dbReference type="InterPro" id="IPR009057">
    <property type="entry name" value="Homeodomain-like_sf"/>
</dbReference>
<dbReference type="PRINTS" id="PR00032">
    <property type="entry name" value="HTHARAC"/>
</dbReference>
<sequence>MRLRKFGVKASMTMPPMIAMEFVVNAIQKAVQLGIDRQVILKMAGLTIEDFANQTKDFSLPQHIQLLEKLAVLNKDDFFGLHYGFTHHVSNFGILGYVLLNSATVGSALNSLVQYFGVWQQGTEVALTLDGNTAWLSYQVTDAGIQVRKQDAETAIAFAVNSIRTLTRQHWYPKRVWLEHNSSKNTSEYEQVLNAPVLFNQPVNAIAIECELLKQKVPFADLSLLPILESRLHQFFVEKKIDNELVTLVSRAIARSLPQECPTLGDLAFSLGLSSRTLQRYLRDRNTTYKQLVDKTRYQLSLMYLKEPELSLTEVALLLGYSELSAFNHAFRRWTGLAPNKYRHLIGMRSKVIARS</sequence>
<comment type="caution">
    <text evidence="5">The sequence shown here is derived from an EMBL/GenBank/DDBJ whole genome shotgun (WGS) entry which is preliminary data.</text>
</comment>
<dbReference type="STRING" id="128403.WA1_06510"/>
<keyword evidence="3" id="KW-0804">Transcription</keyword>
<dbReference type="SMART" id="SM00342">
    <property type="entry name" value="HTH_ARAC"/>
    <property type="match status" value="1"/>
</dbReference>
<gene>
    <name evidence="5" type="ORF">WA1_06510</name>
</gene>
<protein>
    <recommendedName>
        <fullName evidence="4">HTH araC/xylS-type domain-containing protein</fullName>
    </recommendedName>
</protein>
<dbReference type="AlphaFoldDB" id="A0A139WST0"/>
<keyword evidence="2" id="KW-0238">DNA-binding</keyword>
<evidence type="ECO:0000256" key="2">
    <source>
        <dbReference type="ARBA" id="ARBA00023125"/>
    </source>
</evidence>
<evidence type="ECO:0000256" key="3">
    <source>
        <dbReference type="ARBA" id="ARBA00023163"/>
    </source>
</evidence>
<dbReference type="SUPFAM" id="SSF46689">
    <property type="entry name" value="Homeodomain-like"/>
    <property type="match status" value="1"/>
</dbReference>
<keyword evidence="1" id="KW-0805">Transcription regulation</keyword>
<dbReference type="InterPro" id="IPR018060">
    <property type="entry name" value="HTH_AraC"/>
</dbReference>
<dbReference type="GO" id="GO:0003700">
    <property type="term" value="F:DNA-binding transcription factor activity"/>
    <property type="evidence" value="ECO:0007669"/>
    <property type="project" value="InterPro"/>
</dbReference>
<dbReference type="InterPro" id="IPR020449">
    <property type="entry name" value="Tscrpt_reg_AraC-type_HTH"/>
</dbReference>
<dbReference type="Proteomes" id="UP000076925">
    <property type="component" value="Unassembled WGS sequence"/>
</dbReference>
<dbReference type="InterPro" id="IPR032687">
    <property type="entry name" value="AraC-type_N"/>
</dbReference>
<reference evidence="5 6" key="1">
    <citation type="journal article" date="2013" name="Genome Biol. Evol.">
        <title>Genomes of Stigonematalean cyanobacteria (subsection V) and the evolution of oxygenic photosynthesis from prokaryotes to plastids.</title>
        <authorList>
            <person name="Dagan T."/>
            <person name="Roettger M."/>
            <person name="Stucken K."/>
            <person name="Landan G."/>
            <person name="Koch R."/>
            <person name="Major P."/>
            <person name="Gould S.B."/>
            <person name="Goremykin V.V."/>
            <person name="Rippka R."/>
            <person name="Tandeau de Marsac N."/>
            <person name="Gugger M."/>
            <person name="Lockhart P.J."/>
            <person name="Allen J.F."/>
            <person name="Brune I."/>
            <person name="Maus I."/>
            <person name="Puhler A."/>
            <person name="Martin W.F."/>
        </authorList>
    </citation>
    <scope>NUCLEOTIDE SEQUENCE [LARGE SCALE GENOMIC DNA]</scope>
    <source>
        <strain evidence="5 6">PCC 7110</strain>
    </source>
</reference>
<proteinExistence type="predicted"/>
<dbReference type="PANTHER" id="PTHR47894:SF1">
    <property type="entry name" value="HTH-TYPE TRANSCRIPTIONAL REGULATOR VQSM"/>
    <property type="match status" value="1"/>
</dbReference>
<evidence type="ECO:0000256" key="1">
    <source>
        <dbReference type="ARBA" id="ARBA00023015"/>
    </source>
</evidence>
<evidence type="ECO:0000313" key="6">
    <source>
        <dbReference type="Proteomes" id="UP000076925"/>
    </source>
</evidence>
<dbReference type="PROSITE" id="PS01124">
    <property type="entry name" value="HTH_ARAC_FAMILY_2"/>
    <property type="match status" value="1"/>
</dbReference>
<organism evidence="5 6">
    <name type="scientific">Scytonema hofmannii PCC 7110</name>
    <dbReference type="NCBI Taxonomy" id="128403"/>
    <lineage>
        <taxon>Bacteria</taxon>
        <taxon>Bacillati</taxon>
        <taxon>Cyanobacteriota</taxon>
        <taxon>Cyanophyceae</taxon>
        <taxon>Nostocales</taxon>
        <taxon>Scytonemataceae</taxon>
        <taxon>Scytonema</taxon>
    </lineage>
</organism>